<dbReference type="PANTHER" id="PTHR34071">
    <property type="entry name" value="5-NITROIMIDAZOLE ANTIBIOTICS RESISTANCE PROTEIN, NIMA-FAMILY-RELATED PROTEIN-RELATED"/>
    <property type="match status" value="1"/>
</dbReference>
<protein>
    <submittedName>
        <fullName evidence="1">Pyridoxamine 5'-phosphate oxidase family protein</fullName>
    </submittedName>
</protein>
<dbReference type="Proteomes" id="UP000663069">
    <property type="component" value="Chromosome"/>
</dbReference>
<sequence>MNNPKIRRRDRAITDYNQMLEIMAQCDVCRLGLRDGESVYIVPLNFGFQANDNQLTLYFHGFVKGKKIDLIQQNPSAVFEMDRKHNIVTANIACHYSFLYQSIMGKGEISIIDNEAEKITALQCLMENYTQKNDWQFEKHELQKIVVIKLIVTEWSCKEH</sequence>
<keyword evidence="2" id="KW-1185">Reference proteome</keyword>
<proteinExistence type="predicted"/>
<evidence type="ECO:0000313" key="2">
    <source>
        <dbReference type="Proteomes" id="UP000663069"/>
    </source>
</evidence>
<dbReference type="SUPFAM" id="SSF50475">
    <property type="entry name" value="FMN-binding split barrel"/>
    <property type="match status" value="1"/>
</dbReference>
<dbReference type="PANTHER" id="PTHR34071:SF2">
    <property type="entry name" value="FLAVIN-NUCLEOTIDE-BINDING PROTEIN"/>
    <property type="match status" value="1"/>
</dbReference>
<organism evidence="1 2">
    <name type="scientific">Rodentibacter haemolyticus</name>
    <dbReference type="NCBI Taxonomy" id="2778911"/>
    <lineage>
        <taxon>Bacteria</taxon>
        <taxon>Pseudomonadati</taxon>
        <taxon>Pseudomonadota</taxon>
        <taxon>Gammaproteobacteria</taxon>
        <taxon>Pasteurellales</taxon>
        <taxon>Pasteurellaceae</taxon>
        <taxon>Rodentibacter</taxon>
    </lineage>
</organism>
<dbReference type="Pfam" id="PF12900">
    <property type="entry name" value="Pyridox_ox_2"/>
    <property type="match status" value="1"/>
</dbReference>
<dbReference type="InterPro" id="IPR012349">
    <property type="entry name" value="Split_barrel_FMN-bd"/>
</dbReference>
<accession>A0ABX6UWH8</accession>
<evidence type="ECO:0000313" key="1">
    <source>
        <dbReference type="EMBL" id="QPB42460.1"/>
    </source>
</evidence>
<name>A0ABX6UWH8_9PAST</name>
<gene>
    <name evidence="1" type="ORF">IHV77_11275</name>
</gene>
<dbReference type="RefSeq" id="WP_194812040.1">
    <property type="nucleotide sequence ID" value="NZ_CP063056.1"/>
</dbReference>
<dbReference type="Gene3D" id="2.30.110.10">
    <property type="entry name" value="Electron Transport, Fmn-binding Protein, Chain A"/>
    <property type="match status" value="1"/>
</dbReference>
<dbReference type="InterPro" id="IPR024747">
    <property type="entry name" value="Pyridox_Oxase-rel"/>
</dbReference>
<dbReference type="EMBL" id="CP063056">
    <property type="protein sequence ID" value="QPB42460.1"/>
    <property type="molecule type" value="Genomic_DNA"/>
</dbReference>
<reference evidence="1 2" key="1">
    <citation type="submission" date="2020-10" db="EMBL/GenBank/DDBJ databases">
        <title>Genome Sequencing of Rodentibacter spp. strain DSM111151.</title>
        <authorList>
            <person name="Benga L."/>
            <person name="Lautwein T."/>
        </authorList>
    </citation>
    <scope>NUCLEOTIDE SEQUENCE [LARGE SCALE GENOMIC DNA]</scope>
    <source>
        <strain evidence="1 2">DSM 111151</strain>
    </source>
</reference>